<dbReference type="PROSITE" id="PS51352">
    <property type="entry name" value="THIOREDOXIN_2"/>
    <property type="match status" value="1"/>
</dbReference>
<dbReference type="SUPFAM" id="SSF52833">
    <property type="entry name" value="Thioredoxin-like"/>
    <property type="match status" value="2"/>
</dbReference>
<organism evidence="3 4">
    <name type="scientific">Meganyctiphanes norvegica</name>
    <name type="common">Northern krill</name>
    <name type="synonym">Thysanopoda norvegica</name>
    <dbReference type="NCBI Taxonomy" id="48144"/>
    <lineage>
        <taxon>Eukaryota</taxon>
        <taxon>Metazoa</taxon>
        <taxon>Ecdysozoa</taxon>
        <taxon>Arthropoda</taxon>
        <taxon>Crustacea</taxon>
        <taxon>Multicrustacea</taxon>
        <taxon>Malacostraca</taxon>
        <taxon>Eumalacostraca</taxon>
        <taxon>Eucarida</taxon>
        <taxon>Euphausiacea</taxon>
        <taxon>Euphausiidae</taxon>
        <taxon>Meganyctiphanes</taxon>
    </lineage>
</organism>
<keyword evidence="1" id="KW-0732">Signal</keyword>
<feature type="chain" id="PRO_5043606967" description="Thioredoxin domain-containing protein" evidence="1">
    <location>
        <begin position="31"/>
        <end position="231"/>
    </location>
</feature>
<dbReference type="AlphaFoldDB" id="A0AAV2R841"/>
<keyword evidence="4" id="KW-1185">Reference proteome</keyword>
<dbReference type="Proteomes" id="UP001497623">
    <property type="component" value="Unassembled WGS sequence"/>
</dbReference>
<feature type="non-terminal residue" evidence="3">
    <location>
        <position position="231"/>
    </location>
</feature>
<dbReference type="InterPro" id="IPR036249">
    <property type="entry name" value="Thioredoxin-like_sf"/>
</dbReference>
<gene>
    <name evidence="3" type="ORF">MNOR_LOCUS21717</name>
</gene>
<evidence type="ECO:0000313" key="3">
    <source>
        <dbReference type="EMBL" id="CAL4119597.1"/>
    </source>
</evidence>
<evidence type="ECO:0000259" key="2">
    <source>
        <dbReference type="PROSITE" id="PS51352"/>
    </source>
</evidence>
<dbReference type="PROSITE" id="PS51257">
    <property type="entry name" value="PROKAR_LIPOPROTEIN"/>
    <property type="match status" value="1"/>
</dbReference>
<accession>A0AAV2R841</accession>
<dbReference type="PANTHER" id="PTHR19991:SF3">
    <property type="entry name" value="LETHAL (2) 01289, ISOFORM F"/>
    <property type="match status" value="1"/>
</dbReference>
<dbReference type="EMBL" id="CAXKWB010017680">
    <property type="protein sequence ID" value="CAL4119597.1"/>
    <property type="molecule type" value="Genomic_DNA"/>
</dbReference>
<feature type="domain" description="Thioredoxin" evidence="2">
    <location>
        <begin position="27"/>
        <end position="160"/>
    </location>
</feature>
<sequence>MRPMMAAQQQQGALCLLLVLLTAACSGVQGAKESAKDVIEEVNAKQLENLVLDSDYVAVFWYKRSCKDCDKVLEELEHIDDDTDRFGVQFVKVADKKLAKSYGVKVFPSLSFFRNKEPMHYEGDLMDEAGVLEFLTSLEAMELPDQIEEVNAKILDKIVEEQDYVAVLFYKNECRRCVKVLGELENIDDDADQLGIAFVKINDPDLADEYSLGSLPALVYYRKRIPVVYDG</sequence>
<name>A0AAV2R841_MEGNR</name>
<feature type="signal peptide" evidence="1">
    <location>
        <begin position="1"/>
        <end position="30"/>
    </location>
</feature>
<evidence type="ECO:0000256" key="1">
    <source>
        <dbReference type="SAM" id="SignalP"/>
    </source>
</evidence>
<dbReference type="PANTHER" id="PTHR19991">
    <property type="entry name" value="L 2 01289"/>
    <property type="match status" value="1"/>
</dbReference>
<evidence type="ECO:0000313" key="4">
    <source>
        <dbReference type="Proteomes" id="UP001497623"/>
    </source>
</evidence>
<protein>
    <recommendedName>
        <fullName evidence="2">Thioredoxin domain-containing protein</fullName>
    </recommendedName>
</protein>
<comment type="caution">
    <text evidence="3">The sequence shown here is derived from an EMBL/GenBank/DDBJ whole genome shotgun (WGS) entry which is preliminary data.</text>
</comment>
<dbReference type="Pfam" id="PF00085">
    <property type="entry name" value="Thioredoxin"/>
    <property type="match status" value="1"/>
</dbReference>
<dbReference type="CDD" id="cd02961">
    <property type="entry name" value="PDI_a_family"/>
    <property type="match status" value="1"/>
</dbReference>
<proteinExistence type="predicted"/>
<dbReference type="Gene3D" id="3.40.30.10">
    <property type="entry name" value="Glutaredoxin"/>
    <property type="match status" value="2"/>
</dbReference>
<reference evidence="3 4" key="1">
    <citation type="submission" date="2024-05" db="EMBL/GenBank/DDBJ databases">
        <authorList>
            <person name="Wallberg A."/>
        </authorList>
    </citation>
    <scope>NUCLEOTIDE SEQUENCE [LARGE SCALE GENOMIC DNA]</scope>
</reference>
<dbReference type="InterPro" id="IPR013766">
    <property type="entry name" value="Thioredoxin_domain"/>
</dbReference>